<evidence type="ECO:0008006" key="4">
    <source>
        <dbReference type="Google" id="ProtNLM"/>
    </source>
</evidence>
<accession>A0A8J6NYS8</accession>
<feature type="signal peptide" evidence="1">
    <location>
        <begin position="1"/>
        <end position="26"/>
    </location>
</feature>
<dbReference type="AlphaFoldDB" id="A0A8J6NYS8"/>
<keyword evidence="1" id="KW-0732">Signal</keyword>
<comment type="caution">
    <text evidence="2">The sequence shown here is derived from an EMBL/GenBank/DDBJ whole genome shotgun (WGS) entry which is preliminary data.</text>
</comment>
<evidence type="ECO:0000313" key="2">
    <source>
        <dbReference type="EMBL" id="MBC8432489.1"/>
    </source>
</evidence>
<dbReference type="Proteomes" id="UP000605201">
    <property type="component" value="Unassembled WGS sequence"/>
</dbReference>
<evidence type="ECO:0000313" key="3">
    <source>
        <dbReference type="Proteomes" id="UP000605201"/>
    </source>
</evidence>
<dbReference type="EMBL" id="JACNIG010000227">
    <property type="protein sequence ID" value="MBC8432489.1"/>
    <property type="molecule type" value="Genomic_DNA"/>
</dbReference>
<name>A0A8J6NYS8_9BACT</name>
<sequence length="104" mass="10892">MRKIKAFLFLVTITIIATYTGGGALAAEVTKVNVSRGHVYIDAGKEAGFIMGADVCFYSVEGATIACGTVRQTSAARATVKVESREAKLIKRGMTATFPSAAAD</sequence>
<reference evidence="2 3" key="1">
    <citation type="submission" date="2020-08" db="EMBL/GenBank/DDBJ databases">
        <title>Bridging the membrane lipid divide: bacteria of the FCB group superphylum have the potential to synthesize archaeal ether lipids.</title>
        <authorList>
            <person name="Villanueva L."/>
            <person name="Von Meijenfeldt F.A.B."/>
            <person name="Westbye A.B."/>
            <person name="Yadav S."/>
            <person name="Hopmans E.C."/>
            <person name="Dutilh B.E."/>
            <person name="Sinninghe Damste J.S."/>
        </authorList>
    </citation>
    <scope>NUCLEOTIDE SEQUENCE [LARGE SCALE GENOMIC DNA]</scope>
    <source>
        <strain evidence="2">NIOZ-UU17</strain>
    </source>
</reference>
<evidence type="ECO:0000256" key="1">
    <source>
        <dbReference type="SAM" id="SignalP"/>
    </source>
</evidence>
<organism evidence="2 3">
    <name type="scientific">Candidatus Desulfatibia vada</name>
    <dbReference type="NCBI Taxonomy" id="2841696"/>
    <lineage>
        <taxon>Bacteria</taxon>
        <taxon>Pseudomonadati</taxon>
        <taxon>Thermodesulfobacteriota</taxon>
        <taxon>Desulfobacteria</taxon>
        <taxon>Desulfobacterales</taxon>
        <taxon>Desulfobacterales incertae sedis</taxon>
        <taxon>Candidatus Desulfatibia</taxon>
    </lineage>
</organism>
<gene>
    <name evidence="2" type="ORF">H8D96_11280</name>
</gene>
<feature type="chain" id="PRO_5035254033" description="DUF5666 domain-containing protein" evidence="1">
    <location>
        <begin position="27"/>
        <end position="104"/>
    </location>
</feature>
<proteinExistence type="predicted"/>
<protein>
    <recommendedName>
        <fullName evidence="4">DUF5666 domain-containing protein</fullName>
    </recommendedName>
</protein>